<dbReference type="InterPro" id="IPR019819">
    <property type="entry name" value="Carboxylesterase_B_CS"/>
</dbReference>
<comment type="similarity">
    <text evidence="1">Belongs to the type-B carboxylesterase/lipase family.</text>
</comment>
<keyword evidence="2 6" id="KW-0732">Signal</keyword>
<feature type="region of interest" description="Disordered" evidence="4">
    <location>
        <begin position="1148"/>
        <end position="1228"/>
    </location>
</feature>
<reference evidence="8 9" key="1">
    <citation type="submission" date="2024-05" db="EMBL/GenBank/DDBJ databases">
        <title>Genetic variation in Jamaican populations of the coffee berry borer (Hypothenemus hampei).</title>
        <authorList>
            <person name="Errbii M."/>
            <person name="Myrie A."/>
        </authorList>
    </citation>
    <scope>NUCLEOTIDE SEQUENCE [LARGE SCALE GENOMIC DNA]</scope>
    <source>
        <strain evidence="8">JA-Hopewell-2020-01-JO</strain>
        <tissue evidence="8">Whole body</tissue>
    </source>
</reference>
<feature type="signal peptide" evidence="6">
    <location>
        <begin position="1"/>
        <end position="23"/>
    </location>
</feature>
<keyword evidence="9" id="KW-1185">Reference proteome</keyword>
<dbReference type="Gene3D" id="3.40.50.1820">
    <property type="entry name" value="alpha/beta hydrolase"/>
    <property type="match status" value="1"/>
</dbReference>
<accession>A0ABD1F6X7</accession>
<keyword evidence="3" id="KW-0325">Glycoprotein</keyword>
<evidence type="ECO:0000256" key="2">
    <source>
        <dbReference type="ARBA" id="ARBA00022729"/>
    </source>
</evidence>
<feature type="chain" id="PRO_5044801834" description="Carboxylesterase type B domain-containing protein" evidence="6">
    <location>
        <begin position="24"/>
        <end position="1228"/>
    </location>
</feature>
<gene>
    <name evidence="8" type="ORF">ABEB36_002775</name>
</gene>
<dbReference type="PROSITE" id="PS00941">
    <property type="entry name" value="CARBOXYLESTERASE_B_2"/>
    <property type="match status" value="1"/>
</dbReference>
<keyword evidence="5" id="KW-0472">Membrane</keyword>
<dbReference type="Proteomes" id="UP001566132">
    <property type="component" value="Unassembled WGS sequence"/>
</dbReference>
<evidence type="ECO:0000259" key="7">
    <source>
        <dbReference type="Pfam" id="PF00135"/>
    </source>
</evidence>
<dbReference type="AlphaFoldDB" id="A0ABD1F6X7"/>
<dbReference type="InterPro" id="IPR002018">
    <property type="entry name" value="CarbesteraseB"/>
</dbReference>
<dbReference type="EMBL" id="JBDJPC010000002">
    <property type="protein sequence ID" value="KAL1513354.1"/>
    <property type="molecule type" value="Genomic_DNA"/>
</dbReference>
<keyword evidence="5" id="KW-0812">Transmembrane</keyword>
<feature type="compositionally biased region" description="Basic and acidic residues" evidence="4">
    <location>
        <begin position="1169"/>
        <end position="1204"/>
    </location>
</feature>
<evidence type="ECO:0000256" key="3">
    <source>
        <dbReference type="ARBA" id="ARBA00023180"/>
    </source>
</evidence>
<organism evidence="8 9">
    <name type="scientific">Hypothenemus hampei</name>
    <name type="common">Coffee berry borer</name>
    <dbReference type="NCBI Taxonomy" id="57062"/>
    <lineage>
        <taxon>Eukaryota</taxon>
        <taxon>Metazoa</taxon>
        <taxon>Ecdysozoa</taxon>
        <taxon>Arthropoda</taxon>
        <taxon>Hexapoda</taxon>
        <taxon>Insecta</taxon>
        <taxon>Pterygota</taxon>
        <taxon>Neoptera</taxon>
        <taxon>Endopterygota</taxon>
        <taxon>Coleoptera</taxon>
        <taxon>Polyphaga</taxon>
        <taxon>Cucujiformia</taxon>
        <taxon>Curculionidae</taxon>
        <taxon>Scolytinae</taxon>
        <taxon>Hypothenemus</taxon>
    </lineage>
</organism>
<feature type="domain" description="Carboxylesterase type B" evidence="7">
    <location>
        <begin position="40"/>
        <end position="594"/>
    </location>
</feature>
<proteinExistence type="inferred from homology"/>
<feature type="transmembrane region" description="Helical" evidence="5">
    <location>
        <begin position="675"/>
        <end position="698"/>
    </location>
</feature>
<comment type="caution">
    <text evidence="8">The sequence shown here is derived from an EMBL/GenBank/DDBJ whole genome shotgun (WGS) entry which is preliminary data.</text>
</comment>
<evidence type="ECO:0000313" key="8">
    <source>
        <dbReference type="EMBL" id="KAL1513354.1"/>
    </source>
</evidence>
<protein>
    <recommendedName>
        <fullName evidence="7">Carboxylesterase type B domain-containing protein</fullName>
    </recommendedName>
</protein>
<sequence length="1228" mass="139820">MAYITKSMTIIITLCSSVTWVKSGDYYSDALKTREVFLKKQGLIQGTIVHLRNHSLPPVEVYKGIPYAAPPVDQFRFMPPSSTVSSWKGVKFMNDFGPVCPQKFPDEHSMTSERRKYVNRLKQFLRYESEDCLYLNIYVPYQDSKSNSRTFPVIVFLQGESFEWNSGNPYDGSVLAAFGQVIVVTLNFRLGILGFLKVEAGETTHQSNFGLVDQVAALLWIKQNIDAFGGDPEKVTLLGYGTGAVFASLLTISPMAIYEQNERLFHRAILISGTALADWALVSKPLDVSIQVAHILNCQLLDNFAACLRKKRLDEIMAAVPETEPYKTTFGPVVDNLIVPNNPRKSMSQYTDIFKRFELMYGVTEIESIHLPLGGDVALIYGMLENERDEELRKYMRTRCEIKPEACFAKTRAEYNYEEHSFQRDQGLSWTSNQPDRATLARDELLDILSDARTVAPVLQTGLYHSALNFQSYFYVFTHKTHSKEYIRNKTYNGEELPYVFGIPIEGSKYHFEDITYTEDEKRLSMTIMRYFSNFANTGNPEIPKANYYHLDYQKWHQFDKEWLQFEKNEQNYIKLDVPITNGRFYRQKQMDYWNNVFPRVTTFPLNPLPWNNYTLPNERANRYENFNKSFLPNNFGEVKIKNYGNRNEAYRKNPVYGTVVTARPEEVKQSSATVSVVVILGAVFLLANLAFFTFLYIKCIRNKKASPSNTLQLSPPEDNIVEDPYEKRERKSLLSSCNFVNMLRNSGQKDDDTYDTVQVDPKITSKIKLTRAMSNSTIDAHAKVREWITNEIALKYSPKEDRKSNKKEKTKQPATLILGSAIDKCPTRPVSPAEEKIIRPLLIKTASIDRSNRRKRAEKVSVAVDATPSGRGASVLMQQPIELTKSLDYPKVSPIPLRRSVTMEDFSSSKIDQELRKSITSIDLKSIETEPMIIRIEHGHSKSDPVQDLDYSAIKKLKTFDPNVEINVTSREDNMEIPPPMTPEDALRTIKRRNFPKVLPDHPGRHALFNKRRSMPVHNIYSPITDASYSNSEPYSPTVRNFMRFPPVPPPRTCTLDRQGSNPQPVCLSEPMLAEEPASSPEPEVACNNLYVGPLIPRQKVDNNSKEKLNSIKESVSSEKRAIPRAIVTTNPKNPVKRIDPKVVVKPTINKSKPESNKQIPRVVVPDNRPDIYAKPEPKMEFSDGKKVSEEVIKSNEGSEVKADNSSSESNSPSSTDTDTGTVVKRV</sequence>
<name>A0ABD1F6X7_HYPHA</name>
<dbReference type="PANTHER" id="PTHR43903">
    <property type="entry name" value="NEUROLIGIN"/>
    <property type="match status" value="1"/>
</dbReference>
<keyword evidence="5" id="KW-1133">Transmembrane helix</keyword>
<dbReference type="InterPro" id="IPR051093">
    <property type="entry name" value="Neuroligin/BSAL"/>
</dbReference>
<evidence type="ECO:0000256" key="4">
    <source>
        <dbReference type="SAM" id="MobiDB-lite"/>
    </source>
</evidence>
<dbReference type="InterPro" id="IPR029058">
    <property type="entry name" value="AB_hydrolase_fold"/>
</dbReference>
<evidence type="ECO:0000313" key="9">
    <source>
        <dbReference type="Proteomes" id="UP001566132"/>
    </source>
</evidence>
<evidence type="ECO:0000256" key="5">
    <source>
        <dbReference type="SAM" id="Phobius"/>
    </source>
</evidence>
<dbReference type="SUPFAM" id="SSF53474">
    <property type="entry name" value="alpha/beta-Hydrolases"/>
    <property type="match status" value="1"/>
</dbReference>
<evidence type="ECO:0000256" key="1">
    <source>
        <dbReference type="ARBA" id="ARBA00005964"/>
    </source>
</evidence>
<feature type="compositionally biased region" description="Low complexity" evidence="4">
    <location>
        <begin position="1205"/>
        <end position="1221"/>
    </location>
</feature>
<dbReference type="Pfam" id="PF00135">
    <property type="entry name" value="COesterase"/>
    <property type="match status" value="1"/>
</dbReference>
<evidence type="ECO:0000256" key="6">
    <source>
        <dbReference type="SAM" id="SignalP"/>
    </source>
</evidence>